<dbReference type="Proteomes" id="UP000018093">
    <property type="component" value="Unassembled WGS sequence"/>
</dbReference>
<comment type="caution">
    <text evidence="1">The sequence shown here is derived from an EMBL/GenBank/DDBJ whole genome shotgun (WGS) entry which is preliminary data.</text>
</comment>
<evidence type="ECO:0000313" key="1">
    <source>
        <dbReference type="EMBL" id="CDE23006.1"/>
    </source>
</evidence>
<organism evidence="1 2">
    <name type="scientific">Amedibacillus dolichus CAG:375</name>
    <dbReference type="NCBI Taxonomy" id="1263076"/>
    <lineage>
        <taxon>Bacteria</taxon>
        <taxon>Bacillati</taxon>
        <taxon>Bacillota</taxon>
        <taxon>Erysipelotrichia</taxon>
        <taxon>Erysipelotrichales</taxon>
        <taxon>Erysipelotrichaceae</taxon>
        <taxon>Amedibacillus</taxon>
    </lineage>
</organism>
<dbReference type="EMBL" id="CBIN010000184">
    <property type="protein sequence ID" value="CDE23006.1"/>
    <property type="molecule type" value="Genomic_DNA"/>
</dbReference>
<sequence>MAENKMKDVAELLGVEMGAPFKIKCSTYNLHKITEDGLIDCENFECTRKLSLLLKGELEIEQPILDKSEKRYLENVLRPFKDRVAYVDKEDYGTKKEFIHIEIINDIELDFPNFEKGTMYKGMDSNKHYTLEKLGLFEEE</sequence>
<protein>
    <submittedName>
        <fullName evidence="1">Uncharacterized protein</fullName>
    </submittedName>
</protein>
<accession>R7G7S1</accession>
<evidence type="ECO:0000313" key="2">
    <source>
        <dbReference type="Proteomes" id="UP000018093"/>
    </source>
</evidence>
<gene>
    <name evidence="1" type="ORF">BN631_01476</name>
</gene>
<reference evidence="1" key="1">
    <citation type="submission" date="2012-11" db="EMBL/GenBank/DDBJ databases">
        <title>Dependencies among metagenomic species, viruses, plasmids and units of genetic variation.</title>
        <authorList>
            <person name="Nielsen H.B."/>
            <person name="Almeida M."/>
            <person name="Juncker A.S."/>
            <person name="Rasmussen S."/>
            <person name="Li J."/>
            <person name="Sunagawa S."/>
            <person name="Plichta D."/>
            <person name="Gautier L."/>
            <person name="Le Chatelier E."/>
            <person name="Peletier E."/>
            <person name="Bonde I."/>
            <person name="Nielsen T."/>
            <person name="Manichanh C."/>
            <person name="Arumugam M."/>
            <person name="Batto J."/>
            <person name="Santos M.B.Q.D."/>
            <person name="Blom N."/>
            <person name="Borruel N."/>
            <person name="Burgdorf K.S."/>
            <person name="Boumezbeur F."/>
            <person name="Casellas F."/>
            <person name="Dore J."/>
            <person name="Guarner F."/>
            <person name="Hansen T."/>
            <person name="Hildebrand F."/>
            <person name="Kaas R.S."/>
            <person name="Kennedy S."/>
            <person name="Kristiansen K."/>
            <person name="Kultima J.R."/>
            <person name="Leonard P."/>
            <person name="Levenez F."/>
            <person name="Lund O."/>
            <person name="Moumen B."/>
            <person name="Le Paslier D."/>
            <person name="Pons N."/>
            <person name="Pedersen O."/>
            <person name="Prifti E."/>
            <person name="Qin J."/>
            <person name="Raes J."/>
            <person name="Tap J."/>
            <person name="Tims S."/>
            <person name="Ussery D.W."/>
            <person name="Yamada T."/>
            <person name="MetaHit consortium"/>
            <person name="Renault P."/>
            <person name="Sicheritz-Ponten T."/>
            <person name="Bork P."/>
            <person name="Wang J."/>
            <person name="Brunak S."/>
            <person name="Ehrlich S.D."/>
        </authorList>
    </citation>
    <scope>NUCLEOTIDE SEQUENCE [LARGE SCALE GENOMIC DNA]</scope>
</reference>
<proteinExistence type="predicted"/>
<name>R7G7S1_9FIRM</name>
<dbReference type="RefSeq" id="WP_022420728.1">
    <property type="nucleotide sequence ID" value="NZ_FR898595.1"/>
</dbReference>
<dbReference type="AlphaFoldDB" id="R7G7S1"/>